<name>A0ACC2TFS3_9FUNG</name>
<accession>A0ACC2TFS3</accession>
<sequence length="216" mass="24152">MEIINFSLLGIFLAETLVRAALARGGWLGYFSNPWNLLDFALIVASAVLEILDLLNILEVADESTMFGIVRVVSSLRTISMLHRNTINTESLINRAKKDTIAKLLHKINARESENISVSDELGATNRQIQKVKDEAERIKTHVIITRKKSWDQLVPKSFSISKVQKDSKGPAKSTPKKNKSTNSFKVVRSSRTNKRLSLPLLSFNIADVVDTSHPK</sequence>
<keyword evidence="2" id="KW-1185">Reference proteome</keyword>
<comment type="caution">
    <text evidence="1">The sequence shown here is derived from an EMBL/GenBank/DDBJ whole genome shotgun (WGS) entry which is preliminary data.</text>
</comment>
<dbReference type="Proteomes" id="UP001165960">
    <property type="component" value="Unassembled WGS sequence"/>
</dbReference>
<reference evidence="1" key="1">
    <citation type="submission" date="2022-04" db="EMBL/GenBank/DDBJ databases">
        <title>Genome of the entomopathogenic fungus Entomophthora muscae.</title>
        <authorList>
            <person name="Elya C."/>
            <person name="Lovett B.R."/>
            <person name="Lee E."/>
            <person name="Macias A.M."/>
            <person name="Hajek A.E."/>
            <person name="De Bivort B.L."/>
            <person name="Kasson M.T."/>
            <person name="De Fine Licht H.H."/>
            <person name="Stajich J.E."/>
        </authorList>
    </citation>
    <scope>NUCLEOTIDE SEQUENCE</scope>
    <source>
        <strain evidence="1">Berkeley</strain>
    </source>
</reference>
<protein>
    <submittedName>
        <fullName evidence="1">Uncharacterized protein</fullName>
    </submittedName>
</protein>
<gene>
    <name evidence="1" type="ORF">DSO57_1015477</name>
</gene>
<proteinExistence type="predicted"/>
<evidence type="ECO:0000313" key="2">
    <source>
        <dbReference type="Proteomes" id="UP001165960"/>
    </source>
</evidence>
<evidence type="ECO:0000313" key="1">
    <source>
        <dbReference type="EMBL" id="KAJ9073523.1"/>
    </source>
</evidence>
<organism evidence="1 2">
    <name type="scientific">Entomophthora muscae</name>
    <dbReference type="NCBI Taxonomy" id="34485"/>
    <lineage>
        <taxon>Eukaryota</taxon>
        <taxon>Fungi</taxon>
        <taxon>Fungi incertae sedis</taxon>
        <taxon>Zoopagomycota</taxon>
        <taxon>Entomophthoromycotina</taxon>
        <taxon>Entomophthoromycetes</taxon>
        <taxon>Entomophthorales</taxon>
        <taxon>Entomophthoraceae</taxon>
        <taxon>Entomophthora</taxon>
    </lineage>
</organism>
<dbReference type="EMBL" id="QTSX02002901">
    <property type="protein sequence ID" value="KAJ9073523.1"/>
    <property type="molecule type" value="Genomic_DNA"/>
</dbReference>